<keyword evidence="1" id="KW-0677">Repeat</keyword>
<dbReference type="PANTHER" id="PTHR24198:SF165">
    <property type="entry name" value="ANKYRIN REPEAT-CONTAINING PROTEIN-RELATED"/>
    <property type="match status" value="1"/>
</dbReference>
<dbReference type="PROSITE" id="PS50088">
    <property type="entry name" value="ANK_REPEAT"/>
    <property type="match status" value="3"/>
</dbReference>
<protein>
    <submittedName>
        <fullName evidence="3">Transient receptor potential cation channel subfamily A member 1-like</fullName>
    </submittedName>
</protein>
<dbReference type="EMBL" id="CACRXK020001652">
    <property type="protein sequence ID" value="CAB3990403.1"/>
    <property type="molecule type" value="Genomic_DNA"/>
</dbReference>
<dbReference type="InterPro" id="IPR002110">
    <property type="entry name" value="Ankyrin_rpt"/>
</dbReference>
<keyword evidence="4" id="KW-1185">Reference proteome</keyword>
<keyword evidence="3" id="KW-0675">Receptor</keyword>
<feature type="non-terminal residue" evidence="3">
    <location>
        <position position="1"/>
    </location>
</feature>
<dbReference type="PANTHER" id="PTHR24198">
    <property type="entry name" value="ANKYRIN REPEAT AND PROTEIN KINASE DOMAIN-CONTAINING PROTEIN"/>
    <property type="match status" value="1"/>
</dbReference>
<dbReference type="PROSITE" id="PS50297">
    <property type="entry name" value="ANK_REP_REGION"/>
    <property type="match status" value="2"/>
</dbReference>
<dbReference type="InterPro" id="IPR036770">
    <property type="entry name" value="Ankyrin_rpt-contain_sf"/>
</dbReference>
<dbReference type="SMART" id="SM00248">
    <property type="entry name" value="ANK"/>
    <property type="match status" value="4"/>
</dbReference>
<name>A0A7D9HTZ6_PARCT</name>
<organism evidence="3 4">
    <name type="scientific">Paramuricea clavata</name>
    <name type="common">Red gorgonian</name>
    <name type="synonym">Violescent sea-whip</name>
    <dbReference type="NCBI Taxonomy" id="317549"/>
    <lineage>
        <taxon>Eukaryota</taxon>
        <taxon>Metazoa</taxon>
        <taxon>Cnidaria</taxon>
        <taxon>Anthozoa</taxon>
        <taxon>Octocorallia</taxon>
        <taxon>Malacalcyonacea</taxon>
        <taxon>Plexauridae</taxon>
        <taxon>Paramuricea</taxon>
    </lineage>
</organism>
<dbReference type="OrthoDB" id="1661883at2759"/>
<evidence type="ECO:0000313" key="3">
    <source>
        <dbReference type="EMBL" id="CAB3990403.1"/>
    </source>
</evidence>
<proteinExistence type="predicted"/>
<dbReference type="SUPFAM" id="SSF48403">
    <property type="entry name" value="Ankyrin repeat"/>
    <property type="match status" value="1"/>
</dbReference>
<gene>
    <name evidence="3" type="ORF">PACLA_8A016182</name>
</gene>
<accession>A0A7D9HTZ6</accession>
<evidence type="ECO:0000313" key="4">
    <source>
        <dbReference type="Proteomes" id="UP001152795"/>
    </source>
</evidence>
<evidence type="ECO:0000256" key="1">
    <source>
        <dbReference type="ARBA" id="ARBA00022737"/>
    </source>
</evidence>
<evidence type="ECO:0000256" key="2">
    <source>
        <dbReference type="ARBA" id="ARBA00023043"/>
    </source>
</evidence>
<reference evidence="3" key="1">
    <citation type="submission" date="2020-04" db="EMBL/GenBank/DDBJ databases">
        <authorList>
            <person name="Alioto T."/>
            <person name="Alioto T."/>
            <person name="Gomez Garrido J."/>
        </authorList>
    </citation>
    <scope>NUCLEOTIDE SEQUENCE</scope>
    <source>
        <strain evidence="3">A484AB</strain>
    </source>
</reference>
<sequence length="163" mass="17781">MCIDNKADINKKSVNGDSPLHMSCCTGNTNAGRVLLENGANINITDNQGFTIIHRAAAKGSVECCAVLLKMGADIDTFHYCGTALVLASRYEQHQVVKYLLDNGATPTIRDKMLDTCLHHAVKNGDVETVKIIMEKCGDQLLELKDKHENTTLHVAARTGNEE</sequence>
<comment type="caution">
    <text evidence="3">The sequence shown here is derived from an EMBL/GenBank/DDBJ whole genome shotgun (WGS) entry which is preliminary data.</text>
</comment>
<keyword evidence="2" id="KW-0040">ANK repeat</keyword>
<dbReference type="AlphaFoldDB" id="A0A7D9HTZ6"/>
<dbReference type="Pfam" id="PF12796">
    <property type="entry name" value="Ank_2"/>
    <property type="match status" value="2"/>
</dbReference>
<dbReference type="Proteomes" id="UP001152795">
    <property type="component" value="Unassembled WGS sequence"/>
</dbReference>
<dbReference type="Gene3D" id="1.25.40.20">
    <property type="entry name" value="Ankyrin repeat-containing domain"/>
    <property type="match status" value="2"/>
</dbReference>